<accession>A0A382D8P1</accession>
<evidence type="ECO:0000313" key="1">
    <source>
        <dbReference type="EMBL" id="SVB34404.1"/>
    </source>
</evidence>
<protein>
    <submittedName>
        <fullName evidence="1">Uncharacterized protein</fullName>
    </submittedName>
</protein>
<organism evidence="1">
    <name type="scientific">marine metagenome</name>
    <dbReference type="NCBI Taxonomy" id="408172"/>
    <lineage>
        <taxon>unclassified sequences</taxon>
        <taxon>metagenomes</taxon>
        <taxon>ecological metagenomes</taxon>
    </lineage>
</organism>
<feature type="non-terminal residue" evidence="1">
    <location>
        <position position="1"/>
    </location>
</feature>
<reference evidence="1" key="1">
    <citation type="submission" date="2018-05" db="EMBL/GenBank/DDBJ databases">
        <authorList>
            <person name="Lanie J.A."/>
            <person name="Ng W.-L."/>
            <person name="Kazmierczak K.M."/>
            <person name="Andrzejewski T.M."/>
            <person name="Davidsen T.M."/>
            <person name="Wayne K.J."/>
            <person name="Tettelin H."/>
            <person name="Glass J.I."/>
            <person name="Rusch D."/>
            <person name="Podicherti R."/>
            <person name="Tsui H.-C.T."/>
            <person name="Winkler M.E."/>
        </authorList>
    </citation>
    <scope>NUCLEOTIDE SEQUENCE</scope>
</reference>
<dbReference type="AlphaFoldDB" id="A0A382D8P1"/>
<dbReference type="EMBL" id="UINC01038022">
    <property type="protein sequence ID" value="SVB34404.1"/>
    <property type="molecule type" value="Genomic_DNA"/>
</dbReference>
<name>A0A382D8P1_9ZZZZ</name>
<sequence>TGNKKTISVKFVITSYGVCRKEQMEARVS</sequence>
<proteinExistence type="predicted"/>
<gene>
    <name evidence="1" type="ORF">METZ01_LOCUS187258</name>
</gene>